<dbReference type="Pfam" id="PF02421">
    <property type="entry name" value="FeoB_N"/>
    <property type="match status" value="1"/>
</dbReference>
<comment type="similarity">
    <text evidence="15">Belongs to the TRAFAC class TrmE-Era-EngA-EngB-Septin-like GTPase superfamily. FeoB GTPase (TC 9.A.8) family.</text>
</comment>
<dbReference type="PROSITE" id="PS51711">
    <property type="entry name" value="G_FEOB"/>
    <property type="match status" value="1"/>
</dbReference>
<dbReference type="RefSeq" id="WP_207704315.1">
    <property type="nucleotide sequence ID" value="NZ_JAFREL020000002.1"/>
</dbReference>
<feature type="domain" description="FeoB-type G" evidence="16">
    <location>
        <begin position="3"/>
        <end position="164"/>
    </location>
</feature>
<dbReference type="CDD" id="cd01879">
    <property type="entry name" value="FeoB"/>
    <property type="match status" value="1"/>
</dbReference>
<keyword evidence="7" id="KW-0547">Nucleotide-binding</keyword>
<comment type="function">
    <text evidence="1 15">Probable transporter of a GTP-driven Fe(2+) uptake system.</text>
</comment>
<feature type="transmembrane region" description="Helical" evidence="15">
    <location>
        <begin position="548"/>
        <end position="566"/>
    </location>
</feature>
<keyword evidence="4" id="KW-1003">Cell membrane</keyword>
<evidence type="ECO:0000256" key="4">
    <source>
        <dbReference type="ARBA" id="ARBA00022475"/>
    </source>
</evidence>
<keyword evidence="12 15" id="KW-0472">Membrane</keyword>
<dbReference type="InterPro" id="IPR003373">
    <property type="entry name" value="Fe2_transport_prot-B"/>
</dbReference>
<keyword evidence="9 15" id="KW-0408">Iron</keyword>
<evidence type="ECO:0000256" key="13">
    <source>
        <dbReference type="ARBA" id="ARBA00031200"/>
    </source>
</evidence>
<evidence type="ECO:0000256" key="14">
    <source>
        <dbReference type="NCBIfam" id="TIGR00437"/>
    </source>
</evidence>
<dbReference type="InterPro" id="IPR011642">
    <property type="entry name" value="Gate_dom"/>
</dbReference>
<dbReference type="InterPro" id="IPR041069">
    <property type="entry name" value="FeoB_Cyto"/>
</dbReference>
<dbReference type="Pfam" id="PF07664">
    <property type="entry name" value="FeoB_C"/>
    <property type="match status" value="1"/>
</dbReference>
<keyword evidence="10" id="KW-0406">Ion transport</keyword>
<evidence type="ECO:0000256" key="10">
    <source>
        <dbReference type="ARBA" id="ARBA00023065"/>
    </source>
</evidence>
<keyword evidence="6 15" id="KW-0812">Transmembrane</keyword>
<dbReference type="InterPro" id="IPR030389">
    <property type="entry name" value="G_FEOB_dom"/>
</dbReference>
<evidence type="ECO:0000313" key="18">
    <source>
        <dbReference type="Proteomes" id="UP000664357"/>
    </source>
</evidence>
<evidence type="ECO:0000256" key="8">
    <source>
        <dbReference type="ARBA" id="ARBA00022989"/>
    </source>
</evidence>
<sequence>MAELHIALAGNPNSGKTSTFNVLTGTNQFVGNWPGVTVERKEGKYKKQHDVIIDDLPGIYSLSPYSPEEVVARDYLLSDIPDVILNIIDGTNLERNLYLTTQLIETGIPVVAAVNMMDLIKKDGKQINLEKLSYALGVPVIGISALKNWGVDKAVEQAIELAKKGTPEEISYPHYDKRIEAALSEITAVLGNTVLEKYSRWYSVKLFERDMRAQEQLTLSSIQQKEIEETIKITEKILGDDAETIIINERYEFITNLRTLCIVDHDEFKLSVSDKIDRVVTNRFLALPIFALVMWLVYYISIQTIGVMGTDWVNDVLFGEAVPNFVGNALASWNVADWMQSLILDGIIAGVGAVLGFLPQLMVLFFCLALLEDCGYMARIAFVMDRIFRKFGLSGKSFIPMLIATGCGVPGVMASRTIENEKDRRMTAMLTTFMPCSAKLPIIALVAGAFFPNSSWVAPSAYFIGMGAIVLSGIALKKTKLFAGDPAPFIMELPLYHVPRIGNTLRYTYDHSKAFVKRAGTIIFVSSIIIWFISSYNFSLQSVNENDSMLAFLGGLIAPIFAPLGWGDWRGAVAAITGLVAKENVIGTFGILYRHAEVAEDGVEIWQALRAAYTPVAGYSFLVFNLLCAPCFAAIGAIHREMGDTKWTFRAIGYQCGLAYVVSFIIYQIGHVAFEGGTIGLGMILAVALIAVMVYFLVRRPAKRTPSVTIEHIKEVKEWQP</sequence>
<reference evidence="17 18" key="1">
    <citation type="submission" date="2024-02" db="EMBL/GenBank/DDBJ databases">
        <title>The Genome Sequence of Enterococcus sp. DIV0159.</title>
        <authorList>
            <person name="Earl A."/>
            <person name="Manson A."/>
            <person name="Gilmore M."/>
            <person name="Sanders J."/>
            <person name="Shea T."/>
            <person name="Howe W."/>
            <person name="Livny J."/>
            <person name="Cuomo C."/>
            <person name="Neafsey D."/>
            <person name="Birren B."/>
        </authorList>
    </citation>
    <scope>NUCLEOTIDE SEQUENCE [LARGE SCALE GENOMIC DNA]</scope>
    <source>
        <strain evidence="17 18">665A</strain>
    </source>
</reference>
<comment type="caution">
    <text evidence="17">The sequence shown here is derived from an EMBL/GenBank/DDBJ whole genome shotgun (WGS) entry which is preliminary data.</text>
</comment>
<dbReference type="InterPro" id="IPR050860">
    <property type="entry name" value="FeoB_GTPase"/>
</dbReference>
<proteinExistence type="inferred from homology"/>
<dbReference type="SUPFAM" id="SSF52540">
    <property type="entry name" value="P-loop containing nucleoside triphosphate hydrolases"/>
    <property type="match status" value="1"/>
</dbReference>
<evidence type="ECO:0000256" key="1">
    <source>
        <dbReference type="ARBA" id="ARBA00003926"/>
    </source>
</evidence>
<feature type="transmembrane region" description="Helical" evidence="15">
    <location>
        <begin position="651"/>
        <end position="670"/>
    </location>
</feature>
<evidence type="ECO:0000256" key="9">
    <source>
        <dbReference type="ARBA" id="ARBA00023004"/>
    </source>
</evidence>
<keyword evidence="3 15" id="KW-0813">Transport</keyword>
<dbReference type="PANTHER" id="PTHR43185">
    <property type="entry name" value="FERROUS IRON TRANSPORT PROTEIN B"/>
    <property type="match status" value="1"/>
</dbReference>
<dbReference type="InterPro" id="IPR011640">
    <property type="entry name" value="Fe2_transport_prot_B_C"/>
</dbReference>
<feature type="transmembrane region" description="Helical" evidence="15">
    <location>
        <begin position="456"/>
        <end position="476"/>
    </location>
</feature>
<name>A0ABV0ERN1_9ENTE</name>
<feature type="transmembrane region" description="Helical" evidence="15">
    <location>
        <begin position="676"/>
        <end position="698"/>
    </location>
</feature>
<evidence type="ECO:0000256" key="12">
    <source>
        <dbReference type="ARBA" id="ARBA00023136"/>
    </source>
</evidence>
<feature type="transmembrane region" description="Helical" evidence="15">
    <location>
        <begin position="347"/>
        <end position="371"/>
    </location>
</feature>
<dbReference type="NCBIfam" id="TIGR00437">
    <property type="entry name" value="feoB"/>
    <property type="match status" value="1"/>
</dbReference>
<dbReference type="Proteomes" id="UP000664357">
    <property type="component" value="Unassembled WGS sequence"/>
</dbReference>
<feature type="transmembrane region" description="Helical" evidence="15">
    <location>
        <begin position="515"/>
        <end position="536"/>
    </location>
</feature>
<keyword evidence="5 15" id="KW-0410">Iron transport</keyword>
<evidence type="ECO:0000256" key="15">
    <source>
        <dbReference type="RuleBase" id="RU362098"/>
    </source>
</evidence>
<gene>
    <name evidence="17" type="ORF">JZO67_003282</name>
</gene>
<comment type="subcellular location">
    <subcellularLocation>
        <location evidence="2 15">Cell membrane</location>
        <topology evidence="2 15">Multi-pass membrane protein</topology>
    </subcellularLocation>
</comment>
<dbReference type="InterPro" id="IPR027417">
    <property type="entry name" value="P-loop_NTPase"/>
</dbReference>
<evidence type="ECO:0000256" key="5">
    <source>
        <dbReference type="ARBA" id="ARBA00022496"/>
    </source>
</evidence>
<evidence type="ECO:0000313" key="17">
    <source>
        <dbReference type="EMBL" id="MEO1771302.1"/>
    </source>
</evidence>
<protein>
    <recommendedName>
        <fullName evidence="13 14">Ferrous iron transport protein B</fullName>
    </recommendedName>
</protein>
<dbReference type="Pfam" id="PF07670">
    <property type="entry name" value="Gate"/>
    <property type="match status" value="2"/>
</dbReference>
<evidence type="ECO:0000256" key="2">
    <source>
        <dbReference type="ARBA" id="ARBA00004651"/>
    </source>
</evidence>
<keyword evidence="8 15" id="KW-1133">Transmembrane helix</keyword>
<dbReference type="Pfam" id="PF17910">
    <property type="entry name" value="FeoB_Cyto"/>
    <property type="match status" value="1"/>
</dbReference>
<dbReference type="PANTHER" id="PTHR43185:SF1">
    <property type="entry name" value="FE(2+) TRANSPORTER FEOB"/>
    <property type="match status" value="1"/>
</dbReference>
<evidence type="ECO:0000256" key="3">
    <source>
        <dbReference type="ARBA" id="ARBA00022448"/>
    </source>
</evidence>
<accession>A0ABV0ERN1</accession>
<feature type="transmembrane region" description="Helical" evidence="15">
    <location>
        <begin position="426"/>
        <end position="450"/>
    </location>
</feature>
<keyword evidence="18" id="KW-1185">Reference proteome</keyword>
<feature type="transmembrane region" description="Helical" evidence="15">
    <location>
        <begin position="616"/>
        <end position="639"/>
    </location>
</feature>
<evidence type="ECO:0000256" key="11">
    <source>
        <dbReference type="ARBA" id="ARBA00023134"/>
    </source>
</evidence>
<dbReference type="EMBL" id="JAFREL020000002">
    <property type="protein sequence ID" value="MEO1771302.1"/>
    <property type="molecule type" value="Genomic_DNA"/>
</dbReference>
<evidence type="ECO:0000259" key="16">
    <source>
        <dbReference type="PROSITE" id="PS51711"/>
    </source>
</evidence>
<dbReference type="Gene3D" id="3.40.50.300">
    <property type="entry name" value="P-loop containing nucleotide triphosphate hydrolases"/>
    <property type="match status" value="1"/>
</dbReference>
<evidence type="ECO:0000256" key="6">
    <source>
        <dbReference type="ARBA" id="ARBA00022692"/>
    </source>
</evidence>
<organism evidence="17 18">
    <name type="scientific">Candidatus Enterococcus ferrettii</name>
    <dbReference type="NCBI Taxonomy" id="2815324"/>
    <lineage>
        <taxon>Bacteria</taxon>
        <taxon>Bacillati</taxon>
        <taxon>Bacillota</taxon>
        <taxon>Bacilli</taxon>
        <taxon>Lactobacillales</taxon>
        <taxon>Enterococcaceae</taxon>
        <taxon>Enterococcus</taxon>
    </lineage>
</organism>
<dbReference type="Gene3D" id="1.10.287.1770">
    <property type="match status" value="1"/>
</dbReference>
<keyword evidence="11 15" id="KW-0342">GTP-binding</keyword>
<evidence type="ECO:0000256" key="7">
    <source>
        <dbReference type="ARBA" id="ARBA00022741"/>
    </source>
</evidence>
<feature type="transmembrane region" description="Helical" evidence="15">
    <location>
        <begin position="284"/>
        <end position="302"/>
    </location>
</feature>